<evidence type="ECO:0000256" key="1">
    <source>
        <dbReference type="SAM" id="MobiDB-lite"/>
    </source>
</evidence>
<sequence length="42" mass="4469">MASENKRGNREAKKPKKTIAKVIAAAPSTKDSVSAAVKSSRR</sequence>
<accession>A0ABQ4ULC1</accession>
<protein>
    <submittedName>
        <fullName evidence="2">Uncharacterized protein</fullName>
    </submittedName>
</protein>
<keyword evidence="3" id="KW-1185">Reference proteome</keyword>
<name>A0ABQ4ULC1_9HYPH</name>
<evidence type="ECO:0000313" key="2">
    <source>
        <dbReference type="EMBL" id="GJE67506.1"/>
    </source>
</evidence>
<comment type="caution">
    <text evidence="2">The sequence shown here is derived from an EMBL/GenBank/DDBJ whole genome shotgun (WGS) entry which is preliminary data.</text>
</comment>
<feature type="region of interest" description="Disordered" evidence="1">
    <location>
        <begin position="1"/>
        <end position="42"/>
    </location>
</feature>
<dbReference type="EMBL" id="BPRC01000028">
    <property type="protein sequence ID" value="GJE67506.1"/>
    <property type="molecule type" value="Genomic_DNA"/>
</dbReference>
<dbReference type="RefSeq" id="WP_283214546.1">
    <property type="nucleotide sequence ID" value="NZ_BAAADH010000021.1"/>
</dbReference>
<feature type="compositionally biased region" description="Basic and acidic residues" evidence="1">
    <location>
        <begin position="1"/>
        <end position="12"/>
    </location>
</feature>
<organism evidence="2 3">
    <name type="scientific">Methylorubrum aminovorans</name>
    <dbReference type="NCBI Taxonomy" id="269069"/>
    <lineage>
        <taxon>Bacteria</taxon>
        <taxon>Pseudomonadati</taxon>
        <taxon>Pseudomonadota</taxon>
        <taxon>Alphaproteobacteria</taxon>
        <taxon>Hyphomicrobiales</taxon>
        <taxon>Methylobacteriaceae</taxon>
        <taxon>Methylorubrum</taxon>
    </lineage>
</organism>
<gene>
    <name evidence="2" type="ORF">LNAOJCKE_4738</name>
</gene>
<evidence type="ECO:0000313" key="3">
    <source>
        <dbReference type="Proteomes" id="UP001055039"/>
    </source>
</evidence>
<proteinExistence type="predicted"/>
<dbReference type="Proteomes" id="UP001055039">
    <property type="component" value="Unassembled WGS sequence"/>
</dbReference>
<reference evidence="2" key="2">
    <citation type="submission" date="2021-08" db="EMBL/GenBank/DDBJ databases">
        <authorList>
            <person name="Tani A."/>
            <person name="Ola A."/>
            <person name="Ogura Y."/>
            <person name="Katsura K."/>
            <person name="Hayashi T."/>
        </authorList>
    </citation>
    <scope>NUCLEOTIDE SEQUENCE</scope>
    <source>
        <strain evidence="2">NBRC 15686</strain>
    </source>
</reference>
<reference evidence="2" key="1">
    <citation type="journal article" date="2021" name="Front. Microbiol.">
        <title>Comprehensive Comparative Genomics and Phenotyping of Methylobacterium Species.</title>
        <authorList>
            <person name="Alessa O."/>
            <person name="Ogura Y."/>
            <person name="Fujitani Y."/>
            <person name="Takami H."/>
            <person name="Hayashi T."/>
            <person name="Sahin N."/>
            <person name="Tani A."/>
        </authorList>
    </citation>
    <scope>NUCLEOTIDE SEQUENCE</scope>
    <source>
        <strain evidence="2">NBRC 15686</strain>
    </source>
</reference>